<evidence type="ECO:0000256" key="2">
    <source>
        <dbReference type="ARBA" id="ARBA00022475"/>
    </source>
</evidence>
<evidence type="ECO:0000313" key="10">
    <source>
        <dbReference type="Proteomes" id="UP001627154"/>
    </source>
</evidence>
<evidence type="ECO:0000313" key="9">
    <source>
        <dbReference type="EMBL" id="KAL3406928.1"/>
    </source>
</evidence>
<feature type="transmembrane region" description="Helical" evidence="8">
    <location>
        <begin position="905"/>
        <end position="926"/>
    </location>
</feature>
<organism evidence="9 10">
    <name type="scientific">Trichogramma kaykai</name>
    <dbReference type="NCBI Taxonomy" id="54128"/>
    <lineage>
        <taxon>Eukaryota</taxon>
        <taxon>Metazoa</taxon>
        <taxon>Ecdysozoa</taxon>
        <taxon>Arthropoda</taxon>
        <taxon>Hexapoda</taxon>
        <taxon>Insecta</taxon>
        <taxon>Pterygota</taxon>
        <taxon>Neoptera</taxon>
        <taxon>Endopterygota</taxon>
        <taxon>Hymenoptera</taxon>
        <taxon>Apocrita</taxon>
        <taxon>Proctotrupomorpha</taxon>
        <taxon>Chalcidoidea</taxon>
        <taxon>Trichogrammatidae</taxon>
        <taxon>Trichogramma</taxon>
    </lineage>
</organism>
<dbReference type="Proteomes" id="UP001627154">
    <property type="component" value="Unassembled WGS sequence"/>
</dbReference>
<evidence type="ECO:0000256" key="8">
    <source>
        <dbReference type="SAM" id="Phobius"/>
    </source>
</evidence>
<keyword evidence="5 8" id="KW-0472">Membrane</keyword>
<keyword evidence="10" id="KW-1185">Reference proteome</keyword>
<name>A0ABD2XNB5_9HYME</name>
<evidence type="ECO:0008006" key="11">
    <source>
        <dbReference type="Google" id="ProtNLM"/>
    </source>
</evidence>
<keyword evidence="7" id="KW-0325">Glycoprotein</keyword>
<accession>A0ABD2XNB5</accession>
<reference evidence="9 10" key="1">
    <citation type="journal article" date="2024" name="bioRxiv">
        <title>A reference genome for Trichogramma kaykai: A tiny desert-dwelling parasitoid wasp with competing sex-ratio distorters.</title>
        <authorList>
            <person name="Culotta J."/>
            <person name="Lindsey A.R."/>
        </authorList>
    </citation>
    <scope>NUCLEOTIDE SEQUENCE [LARGE SCALE GENOMIC DNA]</scope>
    <source>
        <strain evidence="9 10">KSX58</strain>
    </source>
</reference>
<dbReference type="GO" id="GO:0005886">
    <property type="term" value="C:plasma membrane"/>
    <property type="evidence" value="ECO:0007669"/>
    <property type="project" value="UniProtKB-SubCell"/>
</dbReference>
<feature type="transmembrane region" description="Helical" evidence="8">
    <location>
        <begin position="367"/>
        <end position="388"/>
    </location>
</feature>
<feature type="transmembrane region" description="Helical" evidence="8">
    <location>
        <begin position="310"/>
        <end position="330"/>
    </location>
</feature>
<keyword evidence="3 8" id="KW-0812">Transmembrane</keyword>
<protein>
    <recommendedName>
        <fullName evidence="11">Ionotropic glutamate receptor C-terminal domain-containing protein</fullName>
    </recommendedName>
</protein>
<evidence type="ECO:0000256" key="6">
    <source>
        <dbReference type="ARBA" id="ARBA00023170"/>
    </source>
</evidence>
<comment type="subcellular location">
    <subcellularLocation>
        <location evidence="1">Cell membrane</location>
        <topology evidence="1">Multi-pass membrane protein</topology>
    </subcellularLocation>
</comment>
<gene>
    <name evidence="9" type="ORF">TKK_001040</name>
</gene>
<dbReference type="EMBL" id="JBJJXI010000018">
    <property type="protein sequence ID" value="KAL3406928.1"/>
    <property type="molecule type" value="Genomic_DNA"/>
</dbReference>
<dbReference type="SUPFAM" id="SSF53850">
    <property type="entry name" value="Periplasmic binding protein-like II"/>
    <property type="match status" value="1"/>
</dbReference>
<evidence type="ECO:0000256" key="4">
    <source>
        <dbReference type="ARBA" id="ARBA00022989"/>
    </source>
</evidence>
<evidence type="ECO:0000256" key="5">
    <source>
        <dbReference type="ARBA" id="ARBA00023136"/>
    </source>
</evidence>
<dbReference type="InterPro" id="IPR052192">
    <property type="entry name" value="Insect_Ionotropic_Sensory_Rcpt"/>
</dbReference>
<dbReference type="AlphaFoldDB" id="A0ABD2XNB5"/>
<sequence>MVDQIHAQQVLFLNRGDFQKHQKSSESSEKIENCIYTSFVSRLPCTWIDIDDNSAPALLQKSNSLFLYVGVEDGVDQSFVKNLKGLTLNFRAPIRVLFIMLNRNTYFTVSYLDLLEQFWQKQLIEVTIIGISSSVSKHRHKIGIMHRKVDYALNIYQYNPFTRAYTNQPLDSSSIVFPTKLNDLHGHELRLGFVQNPLQSLHGRNSQKIEAFVDQLLSTIQRKLNFSVELDSIPISDVSHLLHNDSISDAVQEIISLRHLDVYASGAHLTYNEQPFPTYVTTTIAWEQLCAVVPVMRKKLAFQLSSGVQWSLLVILCLVTIVWLWALLLIRRRDASLSLSQWRPLDVCLMMMGTPITARVVTFRERLLFGCVLLVASFYSSTMLAHLTRLNFNMEAHKRFETYGDLDESGLKPVIDPSLMNITFGDSDDPELRRLGKKAVQFTDKVTCLDWLLNYANVSCVMGEFRILALLSRYSKWMKLANPCFWSTYQVLVMRQGSPYTPSFNRIIRVTQESGIARLWKNSQQKQLHVSGFTENNISIHRLEDNSHKNVFFLLLMGVSVGHEMMKWIRVYCMGSFLIAFVNSYLWHCLPIAPLISQINARQVLFLYRSNNQKYHSTSELSNYMVLFLYRGDHPKYQRNSKSSEEIVNWIYSSFVSRLRCAWIDIDKNNVSILLQKSNSLFVSSYWRPLNICLMMMGSPITAQAVTLRERFLFGSVLLLSLFYSSSILVHLTNLKLDLKAYPSFKTYQELDESGLIPVVDPYWFNMTFRFSNDPALNRLGEKAFLSSERRTCVYWLLNYANVSCILGQHYIRLYTAMFSGKMKQAEPCFWSTYRAFIVRKGSPYLPSFNRIIHAAYESGKVQSFWQHYYEFIAQLRNEHRVNVTGLIEENSLPDKLRNNSYRNVFFLLFAGYLLSLAVFFIELAFNNFHTKLQRLYRISNGNE</sequence>
<evidence type="ECO:0000256" key="7">
    <source>
        <dbReference type="ARBA" id="ARBA00023180"/>
    </source>
</evidence>
<evidence type="ECO:0000256" key="1">
    <source>
        <dbReference type="ARBA" id="ARBA00004651"/>
    </source>
</evidence>
<comment type="caution">
    <text evidence="9">The sequence shown here is derived from an EMBL/GenBank/DDBJ whole genome shotgun (WGS) entry which is preliminary data.</text>
</comment>
<dbReference type="PANTHER" id="PTHR42643">
    <property type="entry name" value="IONOTROPIC RECEPTOR 20A-RELATED"/>
    <property type="match status" value="1"/>
</dbReference>
<feature type="transmembrane region" description="Helical" evidence="8">
    <location>
        <begin position="712"/>
        <end position="732"/>
    </location>
</feature>
<keyword evidence="2" id="KW-1003">Cell membrane</keyword>
<dbReference type="PANTHER" id="PTHR42643:SF39">
    <property type="entry name" value="IONOTROPIC RECEPTOR 56A-RELATED"/>
    <property type="match status" value="1"/>
</dbReference>
<evidence type="ECO:0000256" key="3">
    <source>
        <dbReference type="ARBA" id="ARBA00022692"/>
    </source>
</evidence>
<feature type="transmembrane region" description="Helical" evidence="8">
    <location>
        <begin position="575"/>
        <end position="596"/>
    </location>
</feature>
<proteinExistence type="predicted"/>
<keyword evidence="4 8" id="KW-1133">Transmembrane helix</keyword>
<keyword evidence="6" id="KW-0675">Receptor</keyword>